<keyword evidence="3" id="KW-1185">Reference proteome</keyword>
<dbReference type="Proteomes" id="UP000221165">
    <property type="component" value="Unassembled WGS sequence"/>
</dbReference>
<feature type="region of interest" description="Disordered" evidence="1">
    <location>
        <begin position="29"/>
        <end position="162"/>
    </location>
</feature>
<dbReference type="EMBL" id="MIGC01002667">
    <property type="protein sequence ID" value="PHJ20654.1"/>
    <property type="molecule type" value="Genomic_DNA"/>
</dbReference>
<dbReference type="GeneID" id="94428893"/>
<name>A0A2C6KXC7_9APIC</name>
<feature type="compositionally biased region" description="Polar residues" evidence="1">
    <location>
        <begin position="85"/>
        <end position="103"/>
    </location>
</feature>
<feature type="compositionally biased region" description="Low complexity" evidence="1">
    <location>
        <begin position="29"/>
        <end position="49"/>
    </location>
</feature>
<comment type="caution">
    <text evidence="2">The sequence shown here is derived from an EMBL/GenBank/DDBJ whole genome shotgun (WGS) entry which is preliminary data.</text>
</comment>
<dbReference type="AlphaFoldDB" id="A0A2C6KXC7"/>
<evidence type="ECO:0000256" key="1">
    <source>
        <dbReference type="SAM" id="MobiDB-lite"/>
    </source>
</evidence>
<reference evidence="2 3" key="1">
    <citation type="journal article" date="2017" name="Int. J. Parasitol.">
        <title>The genome of the protozoan parasite Cystoisospora suis and a reverse vaccinology approach to identify vaccine candidates.</title>
        <authorList>
            <person name="Palmieri N."/>
            <person name="Shrestha A."/>
            <person name="Ruttkowski B."/>
            <person name="Beck T."/>
            <person name="Vogl C."/>
            <person name="Tomley F."/>
            <person name="Blake D.P."/>
            <person name="Joachim A."/>
        </authorList>
    </citation>
    <scope>NUCLEOTIDE SEQUENCE [LARGE SCALE GENOMIC DNA]</scope>
    <source>
        <strain evidence="2 3">Wien I</strain>
    </source>
</reference>
<dbReference type="VEuPathDB" id="ToxoDB:CSUI_005506"/>
<sequence>MAQVSSQFRYEGDCEGKALLSKSSPFIEEAKSSSSSSSSFHYKESSLSSQEDFSRLHGVSSSQKHCREEEEEEQERILEHHPSLKASSSYQRSSLHSPQQDQISSSSSSTLKGRVFSSGVSLPGKRLLSTSFSSSPPRSPSSSSAAFNLPPLSSSSSSTGFYRTPSETIEMIRTGQKNLYYTQIPNILEDEEEDEERGGRRGGGAGCVGACVGDQEYFQLVAVQVAKRLHDLPSHLRDSAHAVQEKTELARSSLVKRLGGEAVLFLFNSLV</sequence>
<organism evidence="2 3">
    <name type="scientific">Cystoisospora suis</name>
    <dbReference type="NCBI Taxonomy" id="483139"/>
    <lineage>
        <taxon>Eukaryota</taxon>
        <taxon>Sar</taxon>
        <taxon>Alveolata</taxon>
        <taxon>Apicomplexa</taxon>
        <taxon>Conoidasida</taxon>
        <taxon>Coccidia</taxon>
        <taxon>Eucoccidiorida</taxon>
        <taxon>Eimeriorina</taxon>
        <taxon>Sarcocystidae</taxon>
        <taxon>Cystoisospora</taxon>
    </lineage>
</organism>
<evidence type="ECO:0000313" key="2">
    <source>
        <dbReference type="EMBL" id="PHJ20654.1"/>
    </source>
</evidence>
<dbReference type="RefSeq" id="XP_067922340.1">
    <property type="nucleotide sequence ID" value="XM_068065682.1"/>
</dbReference>
<proteinExistence type="predicted"/>
<gene>
    <name evidence="2" type="ORF">CSUI_005506</name>
</gene>
<feature type="non-terminal residue" evidence="2">
    <location>
        <position position="271"/>
    </location>
</feature>
<feature type="compositionally biased region" description="Low complexity" evidence="1">
    <location>
        <begin position="126"/>
        <end position="159"/>
    </location>
</feature>
<protein>
    <submittedName>
        <fullName evidence="2">Uncharacterized protein</fullName>
    </submittedName>
</protein>
<accession>A0A2C6KXC7</accession>
<evidence type="ECO:0000313" key="3">
    <source>
        <dbReference type="Proteomes" id="UP000221165"/>
    </source>
</evidence>